<accession>I3IQJ3</accession>
<protein>
    <recommendedName>
        <fullName evidence="3">N-acetyltransferase domain-containing protein</fullName>
    </recommendedName>
</protein>
<dbReference type="AlphaFoldDB" id="I3IQJ3"/>
<dbReference type="InterPro" id="IPR016181">
    <property type="entry name" value="Acyl_CoA_acyltransferase"/>
</dbReference>
<keyword evidence="2" id="KW-1185">Reference proteome</keyword>
<dbReference type="CDD" id="cd18699">
    <property type="entry name" value="PIN_VapC_like"/>
    <property type="match status" value="1"/>
</dbReference>
<evidence type="ECO:0000313" key="2">
    <source>
        <dbReference type="Proteomes" id="UP000002985"/>
    </source>
</evidence>
<proteinExistence type="predicted"/>
<dbReference type="Gene3D" id="3.40.630.30">
    <property type="match status" value="1"/>
</dbReference>
<dbReference type="eggNOG" id="COG1848">
    <property type="taxonomic scope" value="Bacteria"/>
</dbReference>
<evidence type="ECO:0000313" key="1">
    <source>
        <dbReference type="EMBL" id="GAB63988.1"/>
    </source>
</evidence>
<reference evidence="1 2" key="1">
    <citation type="journal article" date="2012" name="FEBS Lett.">
        <title>Anammox organism KSU-1 expresses a NirK-type copper-containing nitrite reductase instead of a NirS-type with cytochrome cd1.</title>
        <authorList>
            <person name="Hira D."/>
            <person name="Toh H."/>
            <person name="Migita C.T."/>
            <person name="Okubo H."/>
            <person name="Nishiyama T."/>
            <person name="Hattori M."/>
            <person name="Furukawa K."/>
            <person name="Fujii T."/>
        </authorList>
    </citation>
    <scope>NUCLEOTIDE SEQUENCE [LARGE SCALE GENOMIC DNA]</scope>
</reference>
<dbReference type="STRING" id="247490.KSU1_D0679"/>
<dbReference type="OrthoDB" id="9773249at2"/>
<dbReference type="SUPFAM" id="SSF55729">
    <property type="entry name" value="Acyl-CoA N-acyltransferases (Nat)"/>
    <property type="match status" value="1"/>
</dbReference>
<evidence type="ECO:0008006" key="3">
    <source>
        <dbReference type="Google" id="ProtNLM"/>
    </source>
</evidence>
<comment type="caution">
    <text evidence="1">The sequence shown here is derived from an EMBL/GenBank/DDBJ whole genome shotgun (WGS) entry which is preliminary data.</text>
</comment>
<organism evidence="1 2">
    <name type="scientific">Candidatus Jettenia caeni</name>
    <dbReference type="NCBI Taxonomy" id="247490"/>
    <lineage>
        <taxon>Bacteria</taxon>
        <taxon>Pseudomonadati</taxon>
        <taxon>Planctomycetota</taxon>
        <taxon>Candidatus Brocadiia</taxon>
        <taxon>Candidatus Brocadiales</taxon>
        <taxon>Candidatus Brocadiaceae</taxon>
        <taxon>Candidatus Jettenia</taxon>
    </lineage>
</organism>
<name>I3IQJ3_9BACT</name>
<dbReference type="EMBL" id="BAFH01000004">
    <property type="protein sequence ID" value="GAB63988.1"/>
    <property type="molecule type" value="Genomic_DNA"/>
</dbReference>
<gene>
    <name evidence="1" type="ORF">KSU1_D0679</name>
</gene>
<sequence>MKVLLDTNIVIHREAGNVVNPDIGILFKWLDDLHYQKCVHPVTVEEINKHKDPKTVATFNIKLGNYHQLKTKAPINHTVQQVCSKIDNDKNDLSDTTLLNELVNNRVDILISEDKQIFHKALLLGVCDRVFTIDSFLEKVTVENPKLQNYKVLSVKQEHFGNLNLADEFFSTLKQDYPGFDKWFNRKADEIAYVCKQDNKLLAFLYLKIERGTEDYSDIIPAFSKKKRLKIGTFKVDYNGFKLGERFLKIIFDNAIQAKTEEIYVTIFNKRLEQQRLIALLETYGFVFHGHKKSGSNEELVYVRNFSKKANRDVPKVTFPYISTKGSIFIVPIYPEYHTNLLPDSILKTEFPADYVENEPFRNAISKVYISRSIERNLESGDMIAFYRTGGLYKGVVTTLGIVESVITNIKDEHEFIHLCGKRSVFSIQELLEHWNYKRNNRPFIVNFLYAYSFPKRITLNDLINLKIIPNVNSAPRGFAKISFDDFKLIVRETKTDESIIVY</sequence>
<dbReference type="Proteomes" id="UP000002985">
    <property type="component" value="Unassembled WGS sequence"/>
</dbReference>